<dbReference type="InterPro" id="IPR001841">
    <property type="entry name" value="Znf_RING"/>
</dbReference>
<evidence type="ECO:0000313" key="12">
    <source>
        <dbReference type="EMBL" id="KAG7481362.1"/>
    </source>
</evidence>
<sequence>MARKKDRIFPDVTLTVDLTKFQQTDKASHILNCYDWEEKNGTYKVKGSFKDIEDVFWKLSSLKRLDALKYQTDANQDYSTPTHVGDIEVVDTVMDYIKQKYSKELNKIVGDAVSIQYSRVSNKLLVSFQPLRHGKDISCCHFARERFITFYQKIATNLLVRTFSLDPTLKTQLKSIELEFPKLLISSDSHRLAPMSSVSVTGSYTDVLRLEEFLKSGAMSYYQLTRHQTQQPQTASDSASASSRAQSPQKEKEEACPICLDTMKDKKTLSRCQHSFCKDCLDRAFESKPACPICGTLYGHLKGTQPHKGTMEVSTNASSLPGNISYGTIVIRYHIPSGIQGEEHPNPGHRYEGAVRTAFLPDSPEGRRVLKLLQRAFEQKLIFTIGQSSTSGRTNVVTWNDIHHKTNREGGPTNYGYPDPDYLARVQEELKAKGIY</sequence>
<dbReference type="Gene3D" id="3.30.390.130">
    <property type="match status" value="1"/>
</dbReference>
<evidence type="ECO:0000259" key="11">
    <source>
        <dbReference type="PROSITE" id="PS50089"/>
    </source>
</evidence>
<keyword evidence="6 8" id="KW-0863">Zinc-finger</keyword>
<protein>
    <recommendedName>
        <fullName evidence="9">E3 ubiquitin-protein ligase</fullName>
        <ecNumber evidence="9">2.3.2.27</ecNumber>
    </recommendedName>
</protein>
<dbReference type="InterPro" id="IPR039398">
    <property type="entry name" value="Deltex_fam"/>
</dbReference>
<dbReference type="GO" id="GO:0007219">
    <property type="term" value="P:Notch signaling pathway"/>
    <property type="evidence" value="ECO:0007669"/>
    <property type="project" value="InterPro"/>
</dbReference>
<proteinExistence type="inferred from homology"/>
<feature type="compositionally biased region" description="Low complexity" evidence="10">
    <location>
        <begin position="228"/>
        <end position="248"/>
    </location>
</feature>
<evidence type="ECO:0000256" key="2">
    <source>
        <dbReference type="ARBA" id="ARBA00004906"/>
    </source>
</evidence>
<dbReference type="InterPro" id="IPR017907">
    <property type="entry name" value="Znf_RING_CS"/>
</dbReference>
<dbReference type="Pfam" id="PF18102">
    <property type="entry name" value="DTC"/>
    <property type="match status" value="1"/>
</dbReference>
<dbReference type="GO" id="GO:0005737">
    <property type="term" value="C:cytoplasm"/>
    <property type="evidence" value="ECO:0007669"/>
    <property type="project" value="UniProtKB-SubCell"/>
</dbReference>
<dbReference type="FunFam" id="3.30.390.130:FF:000001">
    <property type="entry name" value="Probable E3 ubiquitin-protein ligase DTX3"/>
    <property type="match status" value="1"/>
</dbReference>
<gene>
    <name evidence="12" type="ORF">MATL_G00066050</name>
</gene>
<evidence type="ECO:0000256" key="1">
    <source>
        <dbReference type="ARBA" id="ARBA00000900"/>
    </source>
</evidence>
<dbReference type="PROSITE" id="PS50089">
    <property type="entry name" value="ZF_RING_2"/>
    <property type="match status" value="1"/>
</dbReference>
<dbReference type="SUPFAM" id="SSF57850">
    <property type="entry name" value="RING/U-box"/>
    <property type="match status" value="1"/>
</dbReference>
<organism evidence="12 13">
    <name type="scientific">Megalops atlanticus</name>
    <name type="common">Tarpon</name>
    <name type="synonym">Clupea gigantea</name>
    <dbReference type="NCBI Taxonomy" id="7932"/>
    <lineage>
        <taxon>Eukaryota</taxon>
        <taxon>Metazoa</taxon>
        <taxon>Chordata</taxon>
        <taxon>Craniata</taxon>
        <taxon>Vertebrata</taxon>
        <taxon>Euteleostomi</taxon>
        <taxon>Actinopterygii</taxon>
        <taxon>Neopterygii</taxon>
        <taxon>Teleostei</taxon>
        <taxon>Elopiformes</taxon>
        <taxon>Megalopidae</taxon>
        <taxon>Megalops</taxon>
    </lineage>
</organism>
<evidence type="ECO:0000256" key="7">
    <source>
        <dbReference type="ARBA" id="ARBA00022833"/>
    </source>
</evidence>
<dbReference type="PANTHER" id="PTHR12622">
    <property type="entry name" value="DELTEX-RELATED"/>
    <property type="match status" value="1"/>
</dbReference>
<evidence type="ECO:0000256" key="10">
    <source>
        <dbReference type="SAM" id="MobiDB-lite"/>
    </source>
</evidence>
<evidence type="ECO:0000256" key="6">
    <source>
        <dbReference type="ARBA" id="ARBA00022771"/>
    </source>
</evidence>
<feature type="domain" description="RING-type" evidence="11">
    <location>
        <begin position="256"/>
        <end position="294"/>
    </location>
</feature>
<comment type="pathway">
    <text evidence="2 9">Protein modification; protein ubiquitination.</text>
</comment>
<comment type="similarity">
    <text evidence="3 9">Belongs to the Deltex family.</text>
</comment>
<dbReference type="EC" id="2.3.2.27" evidence="9"/>
<dbReference type="InterPro" id="IPR013083">
    <property type="entry name" value="Znf_RING/FYVE/PHD"/>
</dbReference>
<dbReference type="OrthoDB" id="527344at2759"/>
<evidence type="ECO:0000256" key="8">
    <source>
        <dbReference type="PROSITE-ProRule" id="PRU00175"/>
    </source>
</evidence>
<comment type="caution">
    <text evidence="12">The sequence shown here is derived from an EMBL/GenBank/DDBJ whole genome shotgun (WGS) entry which is preliminary data.</text>
</comment>
<feature type="region of interest" description="Disordered" evidence="10">
    <location>
        <begin position="225"/>
        <end position="249"/>
    </location>
</feature>
<reference evidence="12" key="1">
    <citation type="submission" date="2021-01" db="EMBL/GenBank/DDBJ databases">
        <authorList>
            <person name="Zahm M."/>
            <person name="Roques C."/>
            <person name="Cabau C."/>
            <person name="Klopp C."/>
            <person name="Donnadieu C."/>
            <person name="Jouanno E."/>
            <person name="Lampietro C."/>
            <person name="Louis A."/>
            <person name="Herpin A."/>
            <person name="Echchiki A."/>
            <person name="Berthelot C."/>
            <person name="Parey E."/>
            <person name="Roest-Crollius H."/>
            <person name="Braasch I."/>
            <person name="Postlethwait J."/>
            <person name="Bobe J."/>
            <person name="Montfort J."/>
            <person name="Bouchez O."/>
            <person name="Begum T."/>
            <person name="Mejri S."/>
            <person name="Adams A."/>
            <person name="Chen W.-J."/>
            <person name="Guiguen Y."/>
        </authorList>
    </citation>
    <scope>NUCLEOTIDE SEQUENCE</scope>
    <source>
        <strain evidence="12">YG-15Mar2019-1</strain>
        <tissue evidence="12">Brain</tissue>
    </source>
</reference>
<keyword evidence="7 9" id="KW-0862">Zinc</keyword>
<dbReference type="EMBL" id="JAFDVH010000004">
    <property type="protein sequence ID" value="KAG7481362.1"/>
    <property type="molecule type" value="Genomic_DNA"/>
</dbReference>
<dbReference type="GO" id="GO:0016567">
    <property type="term" value="P:protein ubiquitination"/>
    <property type="evidence" value="ECO:0007669"/>
    <property type="project" value="UniProtKB-UniRule"/>
</dbReference>
<dbReference type="CDD" id="cd09633">
    <property type="entry name" value="Deltex_C"/>
    <property type="match status" value="1"/>
</dbReference>
<evidence type="ECO:0000313" key="13">
    <source>
        <dbReference type="Proteomes" id="UP001046870"/>
    </source>
</evidence>
<evidence type="ECO:0000256" key="3">
    <source>
        <dbReference type="ARBA" id="ARBA00009413"/>
    </source>
</evidence>
<accession>A0A9D3TGA5</accession>
<dbReference type="PROSITE" id="PS00518">
    <property type="entry name" value="ZF_RING_1"/>
    <property type="match status" value="1"/>
</dbReference>
<dbReference type="InterPro" id="IPR039399">
    <property type="entry name" value="Deltex_C_sf"/>
</dbReference>
<dbReference type="Gene3D" id="3.30.40.10">
    <property type="entry name" value="Zinc/RING finger domain, C3HC4 (zinc finger)"/>
    <property type="match status" value="1"/>
</dbReference>
<dbReference type="GO" id="GO:0008270">
    <property type="term" value="F:zinc ion binding"/>
    <property type="evidence" value="ECO:0007669"/>
    <property type="project" value="UniProtKB-KW"/>
</dbReference>
<evidence type="ECO:0000256" key="9">
    <source>
        <dbReference type="RuleBase" id="RU367105"/>
    </source>
</evidence>
<keyword evidence="4 9" id="KW-0808">Transferase</keyword>
<name>A0A9D3TGA5_MEGAT</name>
<dbReference type="InterPro" id="IPR039396">
    <property type="entry name" value="Deltex_C"/>
</dbReference>
<comment type="catalytic activity">
    <reaction evidence="1 9">
        <text>S-ubiquitinyl-[E2 ubiquitin-conjugating enzyme]-L-cysteine + [acceptor protein]-L-lysine = [E2 ubiquitin-conjugating enzyme]-L-cysteine + N(6)-ubiquitinyl-[acceptor protein]-L-lysine.</text>
        <dbReference type="EC" id="2.3.2.27"/>
    </reaction>
</comment>
<comment type="subcellular location">
    <subcellularLocation>
        <location evidence="9">Cytoplasm</location>
    </subcellularLocation>
</comment>
<dbReference type="SMART" id="SM00184">
    <property type="entry name" value="RING"/>
    <property type="match status" value="1"/>
</dbReference>
<dbReference type="AlphaFoldDB" id="A0A9D3TGA5"/>
<dbReference type="GO" id="GO:0061630">
    <property type="term" value="F:ubiquitin protein ligase activity"/>
    <property type="evidence" value="ECO:0007669"/>
    <property type="project" value="UniProtKB-UniRule"/>
</dbReference>
<dbReference type="Proteomes" id="UP001046870">
    <property type="component" value="Chromosome 4"/>
</dbReference>
<evidence type="ECO:0000256" key="5">
    <source>
        <dbReference type="ARBA" id="ARBA00022723"/>
    </source>
</evidence>
<keyword evidence="13" id="KW-1185">Reference proteome</keyword>
<keyword evidence="9" id="KW-0963">Cytoplasm</keyword>
<dbReference type="Pfam" id="PF13923">
    <property type="entry name" value="zf-C3HC4_2"/>
    <property type="match status" value="1"/>
</dbReference>
<evidence type="ECO:0000256" key="4">
    <source>
        <dbReference type="ARBA" id="ARBA00022679"/>
    </source>
</evidence>
<keyword evidence="5 9" id="KW-0479">Metal-binding</keyword>